<accession>A0A5N5WWN5</accession>
<evidence type="ECO:0000313" key="2">
    <source>
        <dbReference type="EMBL" id="KAB8072147.1"/>
    </source>
</evidence>
<sequence>MESSFPQFKDGDVVIVIHEDIYQLHSPVLKAHSRDLRNLLAPLDRHGIGHFGYLQLELVESASHGYGVLEILDPDEQYRQGVMNPGLQKPIIMWPQETRRIWANIFRIFYGLHPSLNPGDPKNVLGYCWDLVNLADCIRATRAVFPAIESALQTLGQRFYALIAEDPVNWIKLGTYMRSALIFKEAAVHIIGNWNTLDDDLDYLPSAVHELCESKQGELLRMKEAAELRILNHCPGTILHRGTASKDKPTSYVRDISMWMAVSFYNQWFCEAISDDRISSALDGGAAFYRAIRDGGEAYLDTEEQTNTSAFPLSPKKAATLDHRLGLVKNEVSKYVADLLVNESRYDPGEMGELRYLTCCKVEDDELPWITWPDGDWHIDSDEELFLSDYERVTENDHDDDVASAGTSEEDS</sequence>
<dbReference type="PANTHER" id="PTHR38119">
    <property type="entry name" value="BTB DOMAIN-CONTAINING PROTEIN-RELATED"/>
    <property type="match status" value="1"/>
</dbReference>
<dbReference type="AlphaFoldDB" id="A0A5N5WWN5"/>
<evidence type="ECO:0000256" key="1">
    <source>
        <dbReference type="SAM" id="MobiDB-lite"/>
    </source>
</evidence>
<gene>
    <name evidence="2" type="ORF">BDV29DRAFT_158814</name>
</gene>
<dbReference type="OrthoDB" id="2129688at2759"/>
<evidence type="ECO:0000313" key="3">
    <source>
        <dbReference type="Proteomes" id="UP000326565"/>
    </source>
</evidence>
<proteinExistence type="predicted"/>
<dbReference type="EMBL" id="ML732254">
    <property type="protein sequence ID" value="KAB8072147.1"/>
    <property type="molecule type" value="Genomic_DNA"/>
</dbReference>
<reference evidence="2 3" key="1">
    <citation type="submission" date="2019-04" db="EMBL/GenBank/DDBJ databases">
        <title>Friends and foes A comparative genomics study of 23 Aspergillus species from section Flavi.</title>
        <authorList>
            <consortium name="DOE Joint Genome Institute"/>
            <person name="Kjaerbolling I."/>
            <person name="Vesth T."/>
            <person name="Frisvad J.C."/>
            <person name="Nybo J.L."/>
            <person name="Theobald S."/>
            <person name="Kildgaard S."/>
            <person name="Isbrandt T."/>
            <person name="Kuo A."/>
            <person name="Sato A."/>
            <person name="Lyhne E.K."/>
            <person name="Kogle M.E."/>
            <person name="Wiebenga A."/>
            <person name="Kun R.S."/>
            <person name="Lubbers R.J."/>
            <person name="Makela M.R."/>
            <person name="Barry K."/>
            <person name="Chovatia M."/>
            <person name="Clum A."/>
            <person name="Daum C."/>
            <person name="Haridas S."/>
            <person name="He G."/>
            <person name="LaButti K."/>
            <person name="Lipzen A."/>
            <person name="Mondo S."/>
            <person name="Riley R."/>
            <person name="Salamov A."/>
            <person name="Simmons B.A."/>
            <person name="Magnuson J.K."/>
            <person name="Henrissat B."/>
            <person name="Mortensen U.H."/>
            <person name="Larsen T.O."/>
            <person name="Devries R.P."/>
            <person name="Grigoriev I.V."/>
            <person name="Machida M."/>
            <person name="Baker S.E."/>
            <person name="Andersen M.R."/>
        </authorList>
    </citation>
    <scope>NUCLEOTIDE SEQUENCE [LARGE SCALE GENOMIC DNA]</scope>
    <source>
        <strain evidence="2 3">CBS 151.66</strain>
    </source>
</reference>
<evidence type="ECO:0008006" key="4">
    <source>
        <dbReference type="Google" id="ProtNLM"/>
    </source>
</evidence>
<feature type="region of interest" description="Disordered" evidence="1">
    <location>
        <begin position="391"/>
        <end position="412"/>
    </location>
</feature>
<organism evidence="2 3">
    <name type="scientific">Aspergillus leporis</name>
    <dbReference type="NCBI Taxonomy" id="41062"/>
    <lineage>
        <taxon>Eukaryota</taxon>
        <taxon>Fungi</taxon>
        <taxon>Dikarya</taxon>
        <taxon>Ascomycota</taxon>
        <taxon>Pezizomycotina</taxon>
        <taxon>Eurotiomycetes</taxon>
        <taxon>Eurotiomycetidae</taxon>
        <taxon>Eurotiales</taxon>
        <taxon>Aspergillaceae</taxon>
        <taxon>Aspergillus</taxon>
        <taxon>Aspergillus subgen. Circumdati</taxon>
    </lineage>
</organism>
<protein>
    <recommendedName>
        <fullName evidence="4">BTB domain-containing protein</fullName>
    </recommendedName>
</protein>
<keyword evidence="3" id="KW-1185">Reference proteome</keyword>
<dbReference type="PANTHER" id="PTHR38119:SF2">
    <property type="entry name" value="TRANSCRIPTION FACTOR DOMAIN-CONTAINING PROTEIN"/>
    <property type="match status" value="1"/>
</dbReference>
<name>A0A5N5WWN5_9EURO</name>
<feature type="compositionally biased region" description="Acidic residues" evidence="1">
    <location>
        <begin position="397"/>
        <end position="412"/>
    </location>
</feature>
<dbReference type="Proteomes" id="UP000326565">
    <property type="component" value="Unassembled WGS sequence"/>
</dbReference>